<dbReference type="SUPFAM" id="SSF54427">
    <property type="entry name" value="NTF2-like"/>
    <property type="match status" value="1"/>
</dbReference>
<accession>A0A2S7KTU0</accession>
<organism evidence="1 2">
    <name type="scientific">Aureitalea marina</name>
    <dbReference type="NCBI Taxonomy" id="930804"/>
    <lineage>
        <taxon>Bacteria</taxon>
        <taxon>Pseudomonadati</taxon>
        <taxon>Bacteroidota</taxon>
        <taxon>Flavobacteriia</taxon>
        <taxon>Flavobacteriales</taxon>
        <taxon>Flavobacteriaceae</taxon>
        <taxon>Aureitalea</taxon>
    </lineage>
</organism>
<protein>
    <recommendedName>
        <fullName evidence="3">DUF4440 domain-containing protein</fullName>
    </recommendedName>
</protein>
<dbReference type="Proteomes" id="UP000239800">
    <property type="component" value="Unassembled WGS sequence"/>
</dbReference>
<sequence length="166" mass="19468">MIFQVALGQNKVDVDVDARKVKSQDSIIQNLYQVISGAKGEKRDWELFRFLFLPEARLIPTGRKAEGGFGSRFLSVDEYIETSGAWLEENGFFEKEISRRIETYGSVSHVFSTYESFRNPDDTEPFMRGINSIQLFFDGERWWIVNIFWMPESEEFPIPKQYDQKQ</sequence>
<dbReference type="Gene3D" id="3.10.450.50">
    <property type="match status" value="1"/>
</dbReference>
<evidence type="ECO:0000313" key="2">
    <source>
        <dbReference type="Proteomes" id="UP000239800"/>
    </source>
</evidence>
<evidence type="ECO:0000313" key="1">
    <source>
        <dbReference type="EMBL" id="PQB06061.1"/>
    </source>
</evidence>
<evidence type="ECO:0008006" key="3">
    <source>
        <dbReference type="Google" id="ProtNLM"/>
    </source>
</evidence>
<dbReference type="AlphaFoldDB" id="A0A2S7KTU0"/>
<dbReference type="InterPro" id="IPR032710">
    <property type="entry name" value="NTF2-like_dom_sf"/>
</dbReference>
<proteinExistence type="predicted"/>
<gene>
    <name evidence="1" type="ORF">BST85_11345</name>
</gene>
<keyword evidence="2" id="KW-1185">Reference proteome</keyword>
<comment type="caution">
    <text evidence="1">The sequence shown here is derived from an EMBL/GenBank/DDBJ whole genome shotgun (WGS) entry which is preliminary data.</text>
</comment>
<reference evidence="1 2" key="1">
    <citation type="submission" date="2016-11" db="EMBL/GenBank/DDBJ databases">
        <title>Trade-off between light-utilization and light-protection in marine flavobacteria.</title>
        <authorList>
            <person name="Kumagai Y."/>
        </authorList>
    </citation>
    <scope>NUCLEOTIDE SEQUENCE [LARGE SCALE GENOMIC DNA]</scope>
    <source>
        <strain evidence="1 2">NBRC 107741</strain>
    </source>
</reference>
<name>A0A2S7KTU0_9FLAO</name>
<dbReference type="EMBL" id="MQUB01000001">
    <property type="protein sequence ID" value="PQB06061.1"/>
    <property type="molecule type" value="Genomic_DNA"/>
</dbReference>